<feature type="compositionally biased region" description="Basic and acidic residues" evidence="1">
    <location>
        <begin position="95"/>
        <end position="107"/>
    </location>
</feature>
<name>A0AAV3ZLP3_9GAST</name>
<feature type="compositionally biased region" description="Basic residues" evidence="1">
    <location>
        <begin position="121"/>
        <end position="130"/>
    </location>
</feature>
<gene>
    <name evidence="2" type="ORF">PoB_002200800</name>
</gene>
<comment type="caution">
    <text evidence="2">The sequence shown here is derived from an EMBL/GenBank/DDBJ whole genome shotgun (WGS) entry which is preliminary data.</text>
</comment>
<dbReference type="Proteomes" id="UP000735302">
    <property type="component" value="Unassembled WGS sequence"/>
</dbReference>
<evidence type="ECO:0000256" key="1">
    <source>
        <dbReference type="SAM" id="MobiDB-lite"/>
    </source>
</evidence>
<feature type="region of interest" description="Disordered" evidence="1">
    <location>
        <begin position="77"/>
        <end position="142"/>
    </location>
</feature>
<sequence>MPRIQNTGFEYSFGHFLLKLSSFFKPVVNHNAGQSVVSIDSHLNRSGSLPQTVDSGHRALWPFEAITGLISHGHYTGDLRLSGPPSGQGAGSGARTRDRGVPADLRADSQATVLPTPPKRPSIRPGRRWRGLNPRQKDPCRSHGGLANHCATDAPGDKLIYIHSLGKWRQADLPPKLQQQESTRRKRNMMDYRERL</sequence>
<keyword evidence="3" id="KW-1185">Reference proteome</keyword>
<dbReference type="AlphaFoldDB" id="A0AAV3ZLP3"/>
<accession>A0AAV3ZLP3</accession>
<organism evidence="2 3">
    <name type="scientific">Plakobranchus ocellatus</name>
    <dbReference type="NCBI Taxonomy" id="259542"/>
    <lineage>
        <taxon>Eukaryota</taxon>
        <taxon>Metazoa</taxon>
        <taxon>Spiralia</taxon>
        <taxon>Lophotrochozoa</taxon>
        <taxon>Mollusca</taxon>
        <taxon>Gastropoda</taxon>
        <taxon>Heterobranchia</taxon>
        <taxon>Euthyneura</taxon>
        <taxon>Panpulmonata</taxon>
        <taxon>Sacoglossa</taxon>
        <taxon>Placobranchoidea</taxon>
        <taxon>Plakobranchidae</taxon>
        <taxon>Plakobranchus</taxon>
    </lineage>
</organism>
<proteinExistence type="predicted"/>
<evidence type="ECO:0000313" key="2">
    <source>
        <dbReference type="EMBL" id="GFN95502.1"/>
    </source>
</evidence>
<dbReference type="EMBL" id="BLXT01002514">
    <property type="protein sequence ID" value="GFN95502.1"/>
    <property type="molecule type" value="Genomic_DNA"/>
</dbReference>
<evidence type="ECO:0000313" key="3">
    <source>
        <dbReference type="Proteomes" id="UP000735302"/>
    </source>
</evidence>
<reference evidence="2 3" key="1">
    <citation type="journal article" date="2021" name="Elife">
        <title>Chloroplast acquisition without the gene transfer in kleptoplastic sea slugs, Plakobranchus ocellatus.</title>
        <authorList>
            <person name="Maeda T."/>
            <person name="Takahashi S."/>
            <person name="Yoshida T."/>
            <person name="Shimamura S."/>
            <person name="Takaki Y."/>
            <person name="Nagai Y."/>
            <person name="Toyoda A."/>
            <person name="Suzuki Y."/>
            <person name="Arimoto A."/>
            <person name="Ishii H."/>
            <person name="Satoh N."/>
            <person name="Nishiyama T."/>
            <person name="Hasebe M."/>
            <person name="Maruyama T."/>
            <person name="Minagawa J."/>
            <person name="Obokata J."/>
            <person name="Shigenobu S."/>
        </authorList>
    </citation>
    <scope>NUCLEOTIDE SEQUENCE [LARGE SCALE GENOMIC DNA]</scope>
</reference>
<protein>
    <submittedName>
        <fullName evidence="2">Uncharacterized protein</fullName>
    </submittedName>
</protein>
<feature type="region of interest" description="Disordered" evidence="1">
    <location>
        <begin position="172"/>
        <end position="196"/>
    </location>
</feature>